<dbReference type="eggNOG" id="COG1355">
    <property type="taxonomic scope" value="Bacteria"/>
</dbReference>
<reference evidence="3 4" key="1">
    <citation type="submission" date="2007-07" db="EMBL/GenBank/DDBJ databases">
        <title>Complete sequence of Fervidobacterium nodosum Rt17-B1.</title>
        <authorList>
            <consortium name="US DOE Joint Genome Institute"/>
            <person name="Copeland A."/>
            <person name="Lucas S."/>
            <person name="Lapidus A."/>
            <person name="Barry K."/>
            <person name="Glavina del Rio T."/>
            <person name="Dalin E."/>
            <person name="Tice H."/>
            <person name="Pitluck S."/>
            <person name="Saunders E."/>
            <person name="Brettin T."/>
            <person name="Bruce D."/>
            <person name="Detter J.C."/>
            <person name="Han C."/>
            <person name="Schmutz J."/>
            <person name="Larimer F."/>
            <person name="Land M."/>
            <person name="Hauser L."/>
            <person name="Kyrpides N."/>
            <person name="Mikhailova N."/>
            <person name="Nelson K."/>
            <person name="Gogarten J.P."/>
            <person name="Noll K."/>
            <person name="Richardson P."/>
        </authorList>
    </citation>
    <scope>NUCLEOTIDE SEQUENCE [LARGE SCALE GENOMIC DNA]</scope>
    <source>
        <strain evidence="4">ATCC 35602 / DSM 5306 / Rt17-B1</strain>
    </source>
</reference>
<keyword evidence="4" id="KW-1185">Reference proteome</keyword>
<dbReference type="AlphaFoldDB" id="A7HMH8"/>
<evidence type="ECO:0000256" key="2">
    <source>
        <dbReference type="HAMAP-Rule" id="MF_00055"/>
    </source>
</evidence>
<evidence type="ECO:0000313" key="4">
    <source>
        <dbReference type="Proteomes" id="UP000002415"/>
    </source>
</evidence>
<dbReference type="EMBL" id="CP000771">
    <property type="protein sequence ID" value="ABS61111.1"/>
    <property type="molecule type" value="Genomic_DNA"/>
</dbReference>
<dbReference type="InterPro" id="IPR002737">
    <property type="entry name" value="MEMO1_fam"/>
</dbReference>
<evidence type="ECO:0000313" key="3">
    <source>
        <dbReference type="EMBL" id="ABS61111.1"/>
    </source>
</evidence>
<dbReference type="Pfam" id="PF01875">
    <property type="entry name" value="Memo"/>
    <property type="match status" value="1"/>
</dbReference>
<dbReference type="Proteomes" id="UP000002415">
    <property type="component" value="Chromosome"/>
</dbReference>
<dbReference type="Gene3D" id="3.40.830.10">
    <property type="entry name" value="LigB-like"/>
    <property type="match status" value="1"/>
</dbReference>
<name>A7HMH8_FERNB</name>
<accession>A7HMH8</accession>
<dbReference type="PANTHER" id="PTHR11060">
    <property type="entry name" value="PROTEIN MEMO1"/>
    <property type="match status" value="1"/>
</dbReference>
<dbReference type="CDD" id="cd07361">
    <property type="entry name" value="MEMO_like"/>
    <property type="match status" value="1"/>
</dbReference>
<dbReference type="RefSeq" id="WP_011994420.1">
    <property type="nucleotide sequence ID" value="NC_009718.1"/>
</dbReference>
<dbReference type="NCBIfam" id="TIGR04336">
    <property type="entry name" value="AmmeMemoSam_B"/>
    <property type="match status" value="1"/>
</dbReference>
<dbReference type="SUPFAM" id="SSF53213">
    <property type="entry name" value="LigB-like"/>
    <property type="match status" value="1"/>
</dbReference>
<protein>
    <recommendedName>
        <fullName evidence="2">MEMO1 family protein Fnod_1264</fullName>
    </recommendedName>
</protein>
<dbReference type="HOGENOM" id="CLU_038085_2_0_0"/>
<dbReference type="KEGG" id="fno:Fnod_1264"/>
<gene>
    <name evidence="3" type="ordered locus">Fnod_1264</name>
</gene>
<comment type="similarity">
    <text evidence="1 2">Belongs to the MEMO1 family.</text>
</comment>
<proteinExistence type="inferred from homology"/>
<evidence type="ECO:0000256" key="1">
    <source>
        <dbReference type="ARBA" id="ARBA00006315"/>
    </source>
</evidence>
<reference evidence="3 4" key="2">
    <citation type="journal article" date="2009" name="Proc. Natl. Acad. Sci. U.S.A.">
        <title>On the chimeric nature, thermophilic origin, and phylogenetic placement of the Thermotogales.</title>
        <authorList>
            <person name="Zhaxybayeva O."/>
            <person name="Swithers K.S."/>
            <person name="Lapierre P."/>
            <person name="Fournier G.P."/>
            <person name="Bickhart D.M."/>
            <person name="DeBoy R.T."/>
            <person name="Nelson K.E."/>
            <person name="Nesbo C.L."/>
            <person name="Doolittle W.F."/>
            <person name="Gogarten J.P."/>
            <person name="Noll K.M."/>
        </authorList>
    </citation>
    <scope>NUCLEOTIDE SEQUENCE [LARGE SCALE GENOMIC DNA]</scope>
    <source>
        <strain evidence="4">ATCC 35602 / DSM 5306 / Rt17-B1</strain>
    </source>
</reference>
<organism evidence="3 4">
    <name type="scientific">Fervidobacterium nodosum (strain ATCC 35602 / DSM 5306 / Rt17-B1)</name>
    <dbReference type="NCBI Taxonomy" id="381764"/>
    <lineage>
        <taxon>Bacteria</taxon>
        <taxon>Thermotogati</taxon>
        <taxon>Thermotogota</taxon>
        <taxon>Thermotogae</taxon>
        <taxon>Thermotogales</taxon>
        <taxon>Fervidobacteriaceae</taxon>
        <taxon>Fervidobacterium</taxon>
    </lineage>
</organism>
<sequence length="267" mass="30070">MYRKPVVSGKFYPGTPIQLEKTCEAFVGERATNKDFFSQPVGLILPHAGYVYSGKTAGMGIKKATEYGRPKNIIIFGPNHTGYGELVSVWSEGIWQTPLGNIEVNSEIADKLIDNTVIFSDEMAHLYEHSIEVQLPLLQYAFGEFKIIPVCMMDQRLSTVSKIVDKLKQIIKEYPDTLVVASSDFNHYDPHEITLEKDKLAIEKILEGDIEGLYERIKKHNITMCGPGPVAVVRSLFSNVELVYHTTSAEFSQDYSYTVGYASFILW</sequence>
<dbReference type="OrthoDB" id="9785549at2"/>
<dbReference type="PANTHER" id="PTHR11060:SF0">
    <property type="entry name" value="PROTEIN MEMO1"/>
    <property type="match status" value="1"/>
</dbReference>
<dbReference type="HAMAP" id="MF_00055">
    <property type="entry name" value="MEMO1"/>
    <property type="match status" value="1"/>
</dbReference>
<dbReference type="STRING" id="381764.Fnod_1264"/>